<dbReference type="GO" id="GO:0006567">
    <property type="term" value="P:L-threonine catabolic process"/>
    <property type="evidence" value="ECO:0007669"/>
    <property type="project" value="TreeGrafter"/>
</dbReference>
<sequence length="365" mass="40454">MKEEVYCYTCGNPRGDLTEWRCKSCGGAYTLEHDNLFSQSKIINSRFNMWRYADALSPSIRENPVTLGEGCTPLINPITPNIHFKLEYVMPTASFKDRGSSAVVSYVRSLMKRKKIRGVVEDSSGNAGASITAYSSFLGIECRVYVPKGSVGHKVKQIEQLGGRVEEVDGSREDAAKKAQEAKDPYLYIGHAWSPYFIEGIKTLAYEVVEQLKWSIPEVIYLPAASGTLLLGVIYGYKTLLNSGVIEKCPKIVAVQQQEVSTIHDTFYGLPSHRSTYSGIADALNVKNPPRLNEIITELRKVGGEVKTVRRSEIIRAARELGLMGMHVEYSAAVAYAAFRKKLEDFIYSDTEAVIILTGSGLKSI</sequence>
<dbReference type="EMBL" id="DQVM01000051">
    <property type="protein sequence ID" value="HIQ29478.1"/>
    <property type="molecule type" value="Genomic_DNA"/>
</dbReference>
<dbReference type="PANTHER" id="PTHR48078">
    <property type="entry name" value="THREONINE DEHYDRATASE, MITOCHONDRIAL-RELATED"/>
    <property type="match status" value="1"/>
</dbReference>
<comment type="cofactor">
    <cofactor evidence="1">
        <name>pyridoxal 5'-phosphate</name>
        <dbReference type="ChEBI" id="CHEBI:597326"/>
    </cofactor>
</comment>
<dbReference type="SUPFAM" id="SSF53686">
    <property type="entry name" value="Tryptophan synthase beta subunit-like PLP-dependent enzymes"/>
    <property type="match status" value="1"/>
</dbReference>
<evidence type="ECO:0000259" key="4">
    <source>
        <dbReference type="Pfam" id="PF00291"/>
    </source>
</evidence>
<proteinExistence type="predicted"/>
<keyword evidence="2" id="KW-0663">Pyridoxal phosphate</keyword>
<dbReference type="PANTHER" id="PTHR48078:SF6">
    <property type="entry name" value="L-THREONINE DEHYDRATASE CATABOLIC TDCB"/>
    <property type="match status" value="1"/>
</dbReference>
<dbReference type="GO" id="GO:0006565">
    <property type="term" value="P:L-serine catabolic process"/>
    <property type="evidence" value="ECO:0007669"/>
    <property type="project" value="TreeGrafter"/>
</dbReference>
<dbReference type="GO" id="GO:0004794">
    <property type="term" value="F:threonine deaminase activity"/>
    <property type="evidence" value="ECO:0007669"/>
    <property type="project" value="TreeGrafter"/>
</dbReference>
<evidence type="ECO:0000313" key="5">
    <source>
        <dbReference type="EMBL" id="HIQ29478.1"/>
    </source>
</evidence>
<gene>
    <name evidence="5" type="ORF">EYH45_02825</name>
</gene>
<name>A0A833A3K0_CALS0</name>
<comment type="caution">
    <text evidence="5">The sequence shown here is derived from an EMBL/GenBank/DDBJ whole genome shotgun (WGS) entry which is preliminary data.</text>
</comment>
<evidence type="ECO:0000256" key="3">
    <source>
        <dbReference type="ARBA" id="ARBA00023239"/>
    </source>
</evidence>
<reference evidence="5" key="1">
    <citation type="journal article" date="2020" name="ISME J.">
        <title>Gammaproteobacteria mediating utilization of methyl-, sulfur- and petroleum organic compounds in deep ocean hydrothermal plumes.</title>
        <authorList>
            <person name="Zhou Z."/>
            <person name="Liu Y."/>
            <person name="Pan J."/>
            <person name="Cron B.R."/>
            <person name="Toner B.M."/>
            <person name="Anantharaman K."/>
            <person name="Breier J.A."/>
            <person name="Dick G.J."/>
            <person name="Li M."/>
        </authorList>
    </citation>
    <scope>NUCLEOTIDE SEQUENCE</scope>
    <source>
        <strain evidence="5">SZUA-1515</strain>
    </source>
</reference>
<evidence type="ECO:0000256" key="2">
    <source>
        <dbReference type="ARBA" id="ARBA00022898"/>
    </source>
</evidence>
<dbReference type="InterPro" id="IPR050147">
    <property type="entry name" value="Ser/Thr_Dehydratase"/>
</dbReference>
<dbReference type="GO" id="GO:0009097">
    <property type="term" value="P:isoleucine biosynthetic process"/>
    <property type="evidence" value="ECO:0007669"/>
    <property type="project" value="TreeGrafter"/>
</dbReference>
<feature type="domain" description="Tryptophan synthase beta chain-like PALP" evidence="4">
    <location>
        <begin position="65"/>
        <end position="359"/>
    </location>
</feature>
<dbReference type="Gene3D" id="3.40.50.1100">
    <property type="match status" value="2"/>
</dbReference>
<dbReference type="InterPro" id="IPR001926">
    <property type="entry name" value="TrpB-like_PALP"/>
</dbReference>
<dbReference type="AlphaFoldDB" id="A0A833A3K0"/>
<protein>
    <submittedName>
        <fullName evidence="5">Pyridoxal-phosphate dependent enzyme</fullName>
    </submittedName>
</protein>
<evidence type="ECO:0000313" key="6">
    <source>
        <dbReference type="Proteomes" id="UP000608579"/>
    </source>
</evidence>
<keyword evidence="3" id="KW-0456">Lyase</keyword>
<dbReference type="InterPro" id="IPR036052">
    <property type="entry name" value="TrpB-like_PALP_sf"/>
</dbReference>
<evidence type="ECO:0000256" key="1">
    <source>
        <dbReference type="ARBA" id="ARBA00001933"/>
    </source>
</evidence>
<dbReference type="NCBIfam" id="NF005035">
    <property type="entry name" value="PRK06450.1"/>
    <property type="match status" value="1"/>
</dbReference>
<dbReference type="Pfam" id="PF00291">
    <property type="entry name" value="PALP"/>
    <property type="match status" value="1"/>
</dbReference>
<dbReference type="GO" id="GO:0003941">
    <property type="term" value="F:L-serine ammonia-lyase activity"/>
    <property type="evidence" value="ECO:0007669"/>
    <property type="project" value="TreeGrafter"/>
</dbReference>
<accession>A0A833A3K0</accession>
<dbReference type="Proteomes" id="UP000608579">
    <property type="component" value="Unassembled WGS sequence"/>
</dbReference>
<organism evidence="5 6">
    <name type="scientific">Caldiarchaeum subterraneum</name>
    <dbReference type="NCBI Taxonomy" id="311458"/>
    <lineage>
        <taxon>Archaea</taxon>
        <taxon>Nitrososphaerota</taxon>
        <taxon>Candidatus Caldarchaeales</taxon>
        <taxon>Candidatus Caldarchaeaceae</taxon>
        <taxon>Candidatus Caldarchaeum</taxon>
    </lineage>
</organism>